<accession>A0A1I4YBP6</accession>
<protein>
    <submittedName>
        <fullName evidence="2">Uncharacterized protein</fullName>
    </submittedName>
</protein>
<dbReference type="STRING" id="1367852.SAMN05216516_1064"/>
<evidence type="ECO:0000313" key="3">
    <source>
        <dbReference type="Proteomes" id="UP000242222"/>
    </source>
</evidence>
<reference evidence="3" key="1">
    <citation type="submission" date="2016-10" db="EMBL/GenBank/DDBJ databases">
        <authorList>
            <person name="Varghese N."/>
            <person name="Submissions S."/>
        </authorList>
    </citation>
    <scope>NUCLEOTIDE SEQUENCE [LARGE SCALE GENOMIC DNA]</scope>
    <source>
        <strain evidence="3">N6PO6</strain>
    </source>
</reference>
<proteinExistence type="predicted"/>
<evidence type="ECO:0000256" key="1">
    <source>
        <dbReference type="SAM" id="MobiDB-lite"/>
    </source>
</evidence>
<dbReference type="AlphaFoldDB" id="A0A1I4YBP6"/>
<dbReference type="OrthoDB" id="6555157at2"/>
<feature type="compositionally biased region" description="Polar residues" evidence="1">
    <location>
        <begin position="1"/>
        <end position="33"/>
    </location>
</feature>
<gene>
    <name evidence="2" type="ORF">SAMN05216516_1064</name>
</gene>
<feature type="region of interest" description="Disordered" evidence="1">
    <location>
        <begin position="1"/>
        <end position="51"/>
    </location>
</feature>
<name>A0A1I4YBP6_9GAMM</name>
<organism evidence="2 3">
    <name type="scientific">Izhakiella capsodis</name>
    <dbReference type="NCBI Taxonomy" id="1367852"/>
    <lineage>
        <taxon>Bacteria</taxon>
        <taxon>Pseudomonadati</taxon>
        <taxon>Pseudomonadota</taxon>
        <taxon>Gammaproteobacteria</taxon>
        <taxon>Enterobacterales</taxon>
        <taxon>Erwiniaceae</taxon>
        <taxon>Izhakiella</taxon>
    </lineage>
</organism>
<keyword evidence="3" id="KW-1185">Reference proteome</keyword>
<sequence>MQIDNRNLSSLSGVQLSQTKATGQAAKVQNGNNGKRRQDSAFPDSPLISSQPLRYGTQLNQQLTRVQQADDYLKAVESRVIAIQHALNQHKTSVVIADNMRQLQDLLTERATKSGGSIDRQLKVNFEQDARVNFRLPGSEQWVDSKQHEMLTFSLTGNSQEISAAVLPAGGSPQQIVQLLNRTLGKWGISASTAPKGVPQFQVDEVKWSRVSQQLSVQGSGGLYPAGEFFPIKPESDPSLSDLLQQPLSARRMLPVMEKTLTMLSVQREVLQESQRKVKTRIESMATFSPQLSALSSARRLAERLRDSDFLSLNQALLAQARVPAARVRNVLSRSG</sequence>
<evidence type="ECO:0000313" key="2">
    <source>
        <dbReference type="EMBL" id="SFN35010.1"/>
    </source>
</evidence>
<dbReference type="Proteomes" id="UP000242222">
    <property type="component" value="Unassembled WGS sequence"/>
</dbReference>
<dbReference type="EMBL" id="FOVC01000006">
    <property type="protein sequence ID" value="SFN35010.1"/>
    <property type="molecule type" value="Genomic_DNA"/>
</dbReference>
<dbReference type="RefSeq" id="WP_092877668.1">
    <property type="nucleotide sequence ID" value="NZ_FOVC01000006.1"/>
</dbReference>